<accession>A0A1H2HWQ5</accession>
<name>A0A1H2HWQ5_9ACTN</name>
<proteinExistence type="predicted"/>
<protein>
    <submittedName>
        <fullName evidence="1">Uncharacterized protein</fullName>
    </submittedName>
</protein>
<evidence type="ECO:0000313" key="2">
    <source>
        <dbReference type="Proteomes" id="UP000182977"/>
    </source>
</evidence>
<reference evidence="2" key="1">
    <citation type="submission" date="2016-10" db="EMBL/GenBank/DDBJ databases">
        <authorList>
            <person name="Varghese N."/>
            <person name="Submissions S."/>
        </authorList>
    </citation>
    <scope>NUCLEOTIDE SEQUENCE [LARGE SCALE GENOMIC DNA]</scope>
    <source>
        <strain evidence="2">DSM 45079</strain>
    </source>
</reference>
<dbReference type="Proteomes" id="UP000182977">
    <property type="component" value="Chromosome I"/>
</dbReference>
<dbReference type="AlphaFoldDB" id="A0A1H2HWQ5"/>
<evidence type="ECO:0000313" key="1">
    <source>
        <dbReference type="EMBL" id="SDU36179.1"/>
    </source>
</evidence>
<dbReference type="EMBL" id="LT629791">
    <property type="protein sequence ID" value="SDU36179.1"/>
    <property type="molecule type" value="Genomic_DNA"/>
</dbReference>
<keyword evidence="2" id="KW-1185">Reference proteome</keyword>
<gene>
    <name evidence="1" type="ORF">SAMN04488563_1289</name>
</gene>
<organism evidence="1 2">
    <name type="scientific">Jiangella alkaliphila</name>
    <dbReference type="NCBI Taxonomy" id="419479"/>
    <lineage>
        <taxon>Bacteria</taxon>
        <taxon>Bacillati</taxon>
        <taxon>Actinomycetota</taxon>
        <taxon>Actinomycetes</taxon>
        <taxon>Jiangellales</taxon>
        <taxon>Jiangellaceae</taxon>
        <taxon>Jiangella</taxon>
    </lineage>
</organism>
<sequence length="40" mass="4346">MRNRKPPSAGILVDLAIYREDPDNLRGLRASALSVPRGVA</sequence>
<dbReference type="STRING" id="419479.SAMN04488563_1289"/>